<comment type="caution">
    <text evidence="1">The sequence shown here is derived from an EMBL/GenBank/DDBJ whole genome shotgun (WGS) entry which is preliminary data.</text>
</comment>
<evidence type="ECO:0000313" key="1">
    <source>
        <dbReference type="EMBL" id="TDT33409.1"/>
    </source>
</evidence>
<dbReference type="RefSeq" id="WP_133753930.1">
    <property type="nucleotide sequence ID" value="NZ_SOAW01000001.1"/>
</dbReference>
<reference evidence="1 2" key="1">
    <citation type="submission" date="2019-03" db="EMBL/GenBank/DDBJ databases">
        <title>Genomic Encyclopedia of Archaeal and Bacterial Type Strains, Phase II (KMG-II): from individual species to whole genera.</title>
        <authorList>
            <person name="Goeker M."/>
        </authorList>
    </citation>
    <scope>NUCLEOTIDE SEQUENCE [LARGE SCALE GENOMIC DNA]</scope>
    <source>
        <strain evidence="1 2">DSM 24323</strain>
    </source>
</reference>
<accession>A0A4R7JAJ0</accession>
<dbReference type="Gene3D" id="3.30.429.10">
    <property type="entry name" value="Macrophage Migration Inhibitory Factor"/>
    <property type="match status" value="1"/>
</dbReference>
<keyword evidence="2" id="KW-1185">Reference proteome</keyword>
<protein>
    <submittedName>
        <fullName evidence="1">Phenylpyruvate tautomerase PptA (4-oxalocrotonate tautomerase family)</fullName>
    </submittedName>
</protein>
<dbReference type="PANTHER" id="PTHR38460">
    <property type="entry name" value="TAUTOMERASE YOLI-RELATED"/>
    <property type="match status" value="1"/>
</dbReference>
<dbReference type="Pfam" id="PF14552">
    <property type="entry name" value="Tautomerase_2"/>
    <property type="match status" value="1"/>
</dbReference>
<dbReference type="SUPFAM" id="SSF55331">
    <property type="entry name" value="Tautomerase/MIF"/>
    <property type="match status" value="1"/>
</dbReference>
<dbReference type="PANTHER" id="PTHR38460:SF1">
    <property type="entry name" value="TAUTOMERASE YOLI-RELATED"/>
    <property type="match status" value="1"/>
</dbReference>
<name>A0A4R7JAJ0_9ACTN</name>
<evidence type="ECO:0000313" key="2">
    <source>
        <dbReference type="Proteomes" id="UP000295371"/>
    </source>
</evidence>
<keyword evidence="1" id="KW-0670">Pyruvate</keyword>
<dbReference type="EMBL" id="SOAW01000001">
    <property type="protein sequence ID" value="TDT33409.1"/>
    <property type="molecule type" value="Genomic_DNA"/>
</dbReference>
<dbReference type="AlphaFoldDB" id="A0A4R7JAJ0"/>
<gene>
    <name evidence="1" type="ORF">CLV29_1020</name>
</gene>
<organism evidence="1 2">
    <name type="scientific">Naumannella halotolerans</name>
    <dbReference type="NCBI Taxonomy" id="993414"/>
    <lineage>
        <taxon>Bacteria</taxon>
        <taxon>Bacillati</taxon>
        <taxon>Actinomycetota</taxon>
        <taxon>Actinomycetes</taxon>
        <taxon>Propionibacteriales</taxon>
        <taxon>Propionibacteriaceae</taxon>
        <taxon>Naumannella</taxon>
    </lineage>
</organism>
<dbReference type="OrthoDB" id="9804765at2"/>
<dbReference type="Proteomes" id="UP000295371">
    <property type="component" value="Unassembled WGS sequence"/>
</dbReference>
<dbReference type="InterPro" id="IPR014347">
    <property type="entry name" value="Tautomerase/MIF_sf"/>
</dbReference>
<sequence>MAQVVVYGRKDSLARHRAAMSAAVHEAIMVALGYPPEKKFQRFVALDADDFLYPEDRGPNYTIIEISMFEGRSEQARRALISELFTSIESATGIAPHSLEMTITETPKVNWGIRGLNAEDLGLNYRVEV</sequence>
<proteinExistence type="predicted"/>
<dbReference type="InterPro" id="IPR037479">
    <property type="entry name" value="Tauto_MSAD"/>
</dbReference>